<protein>
    <recommendedName>
        <fullName evidence="3">Antitoxin VbhA domain-containing protein</fullName>
    </recommendedName>
</protein>
<comment type="caution">
    <text evidence="1">The sequence shown here is derived from an EMBL/GenBank/DDBJ whole genome shotgun (WGS) entry which is preliminary data.</text>
</comment>
<evidence type="ECO:0000313" key="1">
    <source>
        <dbReference type="EMBL" id="OLV17143.1"/>
    </source>
</evidence>
<gene>
    <name evidence="1" type="ORF">BOO71_0009730</name>
</gene>
<dbReference type="InterPro" id="IPR033788">
    <property type="entry name" value="VbhA-like"/>
</dbReference>
<accession>A0A1U7NW34</accession>
<dbReference type="InterPro" id="IPR043038">
    <property type="entry name" value="VbhA_sf"/>
</dbReference>
<proteinExistence type="predicted"/>
<sequence length="74" mass="8314">MTAFTQPVTIDPTERQRRKKAIVVTRASVHLEGFVLDAEVEGIYAQFIDGQIDMPSMILKVKRHTGLSGRSSKR</sequence>
<dbReference type="STRING" id="249408.BOO71_0009730"/>
<name>A0A1U7NW34_9DEIO</name>
<dbReference type="CDD" id="cd11586">
    <property type="entry name" value="VbhA_like"/>
    <property type="match status" value="1"/>
</dbReference>
<dbReference type="Gene3D" id="1.10.8.1050">
    <property type="entry name" value="Antitoxin VbhA-like"/>
    <property type="match status" value="1"/>
</dbReference>
<organism evidence="1 2">
    <name type="scientific">Deinococcus marmoris</name>
    <dbReference type="NCBI Taxonomy" id="249408"/>
    <lineage>
        <taxon>Bacteria</taxon>
        <taxon>Thermotogati</taxon>
        <taxon>Deinococcota</taxon>
        <taxon>Deinococci</taxon>
        <taxon>Deinococcales</taxon>
        <taxon>Deinococcaceae</taxon>
        <taxon>Deinococcus</taxon>
    </lineage>
</organism>
<evidence type="ECO:0000313" key="2">
    <source>
        <dbReference type="Proteomes" id="UP000186607"/>
    </source>
</evidence>
<dbReference type="Proteomes" id="UP000186607">
    <property type="component" value="Unassembled WGS sequence"/>
</dbReference>
<dbReference type="EMBL" id="MSTI01000114">
    <property type="protein sequence ID" value="OLV17143.1"/>
    <property type="molecule type" value="Genomic_DNA"/>
</dbReference>
<dbReference type="OrthoDB" id="71776at2"/>
<keyword evidence="2" id="KW-1185">Reference proteome</keyword>
<dbReference type="RefSeq" id="WP_075834210.1">
    <property type="nucleotide sequence ID" value="NZ_MSTI01000114.1"/>
</dbReference>
<dbReference type="AlphaFoldDB" id="A0A1U7NW34"/>
<evidence type="ECO:0008006" key="3">
    <source>
        <dbReference type="Google" id="ProtNLM"/>
    </source>
</evidence>
<reference evidence="1 2" key="1">
    <citation type="submission" date="2017-01" db="EMBL/GenBank/DDBJ databases">
        <title>Genome Analysis of Deinococcus marmoris KOPRI26562.</title>
        <authorList>
            <person name="Kim J.H."/>
            <person name="Oh H.-M."/>
        </authorList>
    </citation>
    <scope>NUCLEOTIDE SEQUENCE [LARGE SCALE GENOMIC DNA]</scope>
    <source>
        <strain evidence="1 2">KOPRI26562</strain>
    </source>
</reference>